<proteinExistence type="predicted"/>
<accession>A0A183C2A6</accession>
<reference evidence="1" key="1">
    <citation type="submission" date="2014-05" db="EMBL/GenBank/DDBJ databases">
        <title>The genome and life-stage specific transcriptomes of Globodera pallida elucidate key aspects of plant parasitism by a cyst nematode.</title>
        <authorList>
            <person name="Cotton J.A."/>
            <person name="Lilley C.J."/>
            <person name="Jones L.M."/>
            <person name="Kikuchi T."/>
            <person name="Reid A.J."/>
            <person name="Thorpe P."/>
            <person name="Tsai I.J."/>
            <person name="Beasley H."/>
            <person name="Blok V."/>
            <person name="Cock P.J.A."/>
            <person name="Van den Akker S.E."/>
            <person name="Holroyd N."/>
            <person name="Hunt M."/>
            <person name="Mantelin S."/>
            <person name="Naghra H."/>
            <person name="Pain A."/>
            <person name="Palomares-Rius J.E."/>
            <person name="Zarowiecki M."/>
            <person name="Berriman M."/>
            <person name="Jones J.T."/>
            <person name="Urwin P.E."/>
        </authorList>
    </citation>
    <scope>NUCLEOTIDE SEQUENCE [LARGE SCALE GENOMIC DNA]</scope>
    <source>
        <strain evidence="1">Lindley</strain>
    </source>
</reference>
<sequence>MSVKSKKFRIAMKLYVVVLILLVVLALSAICKAGKGRKLALPAKSPTNQHGDTSYWDNTHYDDNRLIQPHHESSEADSWTALQEAIAEQPAHIVRSIHLGSIHLLMTSIHLGSIHLLMTSIHLGSIHLLMTSIHLGSIHLLMTSIHLVSIHLLSSINNVTTA</sequence>
<evidence type="ECO:0000313" key="2">
    <source>
        <dbReference type="WBParaSite" id="GPLIN_000700000"/>
    </source>
</evidence>
<dbReference type="AlphaFoldDB" id="A0A183C2A6"/>
<reference evidence="2" key="2">
    <citation type="submission" date="2016-06" db="UniProtKB">
        <authorList>
            <consortium name="WormBaseParasite"/>
        </authorList>
    </citation>
    <scope>IDENTIFICATION</scope>
</reference>
<evidence type="ECO:0000313" key="1">
    <source>
        <dbReference type="Proteomes" id="UP000050741"/>
    </source>
</evidence>
<keyword evidence="1" id="KW-1185">Reference proteome</keyword>
<name>A0A183C2A6_GLOPA</name>
<dbReference type="Proteomes" id="UP000050741">
    <property type="component" value="Unassembled WGS sequence"/>
</dbReference>
<protein>
    <submittedName>
        <fullName evidence="2">Transmembrane protein</fullName>
    </submittedName>
</protein>
<dbReference type="WBParaSite" id="GPLIN_000700000">
    <property type="protein sequence ID" value="GPLIN_000700000"/>
    <property type="gene ID" value="GPLIN_000700000"/>
</dbReference>
<organism evidence="1 2">
    <name type="scientific">Globodera pallida</name>
    <name type="common">Potato cyst nematode worm</name>
    <name type="synonym">Heterodera pallida</name>
    <dbReference type="NCBI Taxonomy" id="36090"/>
    <lineage>
        <taxon>Eukaryota</taxon>
        <taxon>Metazoa</taxon>
        <taxon>Ecdysozoa</taxon>
        <taxon>Nematoda</taxon>
        <taxon>Chromadorea</taxon>
        <taxon>Rhabditida</taxon>
        <taxon>Tylenchina</taxon>
        <taxon>Tylenchomorpha</taxon>
        <taxon>Tylenchoidea</taxon>
        <taxon>Heteroderidae</taxon>
        <taxon>Heteroderinae</taxon>
        <taxon>Globodera</taxon>
    </lineage>
</organism>